<evidence type="ECO:0000313" key="2">
    <source>
        <dbReference type="EMBL" id="SFF62772.1"/>
    </source>
</evidence>
<dbReference type="NCBIfam" id="TIGR03696">
    <property type="entry name" value="Rhs_assc_core"/>
    <property type="match status" value="1"/>
</dbReference>
<reference evidence="2 3" key="1">
    <citation type="submission" date="2016-10" db="EMBL/GenBank/DDBJ databases">
        <authorList>
            <person name="de Groot N.N."/>
        </authorList>
    </citation>
    <scope>NUCLEOTIDE SEQUENCE [LARGE SCALE GENOMIC DNA]</scope>
    <source>
        <strain>GEY</strain>
        <strain evidence="3">DSM 9560</strain>
    </source>
</reference>
<evidence type="ECO:0000313" key="3">
    <source>
        <dbReference type="Proteomes" id="UP000199513"/>
    </source>
</evidence>
<gene>
    <name evidence="2" type="ORF">SAMN04488541_10918</name>
</gene>
<dbReference type="InterPro" id="IPR022385">
    <property type="entry name" value="Rhs_assc_core"/>
</dbReference>
<proteinExistence type="predicted"/>
<protein>
    <submittedName>
        <fullName evidence="2">RHS repeat-associated core domain-containing protein</fullName>
    </submittedName>
</protein>
<organism evidence="2 3">
    <name type="scientific">Thermoflexibacter ruber</name>
    <dbReference type="NCBI Taxonomy" id="1003"/>
    <lineage>
        <taxon>Bacteria</taxon>
        <taxon>Pseudomonadati</taxon>
        <taxon>Bacteroidota</taxon>
        <taxon>Cytophagia</taxon>
        <taxon>Cytophagales</taxon>
        <taxon>Thermoflexibacteraceae</taxon>
        <taxon>Thermoflexibacter</taxon>
    </lineage>
</organism>
<dbReference type="EMBL" id="FONY01000091">
    <property type="protein sequence ID" value="SFF62772.1"/>
    <property type="molecule type" value="Genomic_DNA"/>
</dbReference>
<dbReference type="Proteomes" id="UP000199513">
    <property type="component" value="Unassembled WGS sequence"/>
</dbReference>
<feature type="region of interest" description="Disordered" evidence="1">
    <location>
        <begin position="90"/>
        <end position="120"/>
    </location>
</feature>
<evidence type="ECO:0000256" key="1">
    <source>
        <dbReference type="SAM" id="MobiDB-lite"/>
    </source>
</evidence>
<sequence>MSVFPVLFGLGMKGLDYTAPNPNTENKFTFNGQTEKETKLNLHWHETAFRSYDPQLGRFHQIDPLADLFTGINPYQFGYNNPIKFNDPLGLANQDSAAATPPGPDPNQEREEKKKAQKQQQWQDFLNQTAINNMWGELNGDDNGQNGFTNPQNILERAWNDFSGRGYLNMAHDFYANRKGDIIARSFLGSKAHIIFIEEGEIRIISFGNDFGTEVVKNVFDMLIIIVESEFQIGGSDSGDNIKQANIFRARGYATAFYKAFPQFSRFIGTGLMQIHHRIPQDYRRLFGNQAIDNLSNLSAIPTWLHQQQVTPLWGAFKKAFPNPTQGQVQRYAKLIDSIIEPWVNNINAIIKQN</sequence>
<dbReference type="Gene3D" id="2.180.10.10">
    <property type="entry name" value="RHS repeat-associated core"/>
    <property type="match status" value="1"/>
</dbReference>
<name>A0A1I2K6M4_9BACT</name>
<keyword evidence="3" id="KW-1185">Reference proteome</keyword>
<accession>A0A1I2K6M4</accession>
<dbReference type="AlphaFoldDB" id="A0A1I2K6M4"/>
<dbReference type="STRING" id="1003.SAMN04488541_10918"/>